<dbReference type="Proteomes" id="UP000233556">
    <property type="component" value="Unassembled WGS sequence"/>
</dbReference>
<feature type="coiled-coil region" evidence="1">
    <location>
        <begin position="964"/>
        <end position="1165"/>
    </location>
</feature>
<protein>
    <submittedName>
        <fullName evidence="3">Centlein</fullName>
    </submittedName>
</protein>
<feature type="coiled-coil region" evidence="1">
    <location>
        <begin position="465"/>
        <end position="527"/>
    </location>
</feature>
<organism evidence="3 4">
    <name type="scientific">Limosa lapponica baueri</name>
    <dbReference type="NCBI Taxonomy" id="1758121"/>
    <lineage>
        <taxon>Eukaryota</taxon>
        <taxon>Metazoa</taxon>
        <taxon>Chordata</taxon>
        <taxon>Craniata</taxon>
        <taxon>Vertebrata</taxon>
        <taxon>Euteleostomi</taxon>
        <taxon>Archelosauria</taxon>
        <taxon>Archosauria</taxon>
        <taxon>Dinosauria</taxon>
        <taxon>Saurischia</taxon>
        <taxon>Theropoda</taxon>
        <taxon>Coelurosauria</taxon>
        <taxon>Aves</taxon>
        <taxon>Neognathae</taxon>
        <taxon>Neoaves</taxon>
        <taxon>Charadriiformes</taxon>
        <taxon>Scolopacidae</taxon>
        <taxon>Limosa</taxon>
    </lineage>
</organism>
<reference evidence="4" key="2">
    <citation type="submission" date="2017-12" db="EMBL/GenBank/DDBJ databases">
        <title>Genome sequence of the Bar-tailed Godwit (Limosa lapponica baueri).</title>
        <authorList>
            <person name="Lima N.C.B."/>
            <person name="Parody-Merino A.M."/>
            <person name="Battley P.F."/>
            <person name="Fidler A.E."/>
            <person name="Prosdocimi F."/>
        </authorList>
    </citation>
    <scope>NUCLEOTIDE SEQUENCE [LARGE SCALE GENOMIC DNA]</scope>
</reference>
<dbReference type="GO" id="GO:0005814">
    <property type="term" value="C:centriole"/>
    <property type="evidence" value="ECO:0007669"/>
    <property type="project" value="TreeGrafter"/>
</dbReference>
<evidence type="ECO:0000313" key="3">
    <source>
        <dbReference type="EMBL" id="PKU49298.1"/>
    </source>
</evidence>
<gene>
    <name evidence="3" type="ORF">llap_337</name>
</gene>
<accession>A0A2I0UTF0</accession>
<dbReference type="GO" id="GO:0010457">
    <property type="term" value="P:centriole-centriole cohesion"/>
    <property type="evidence" value="ECO:0007669"/>
    <property type="project" value="TreeGrafter"/>
</dbReference>
<evidence type="ECO:0000256" key="1">
    <source>
        <dbReference type="SAM" id="Coils"/>
    </source>
</evidence>
<dbReference type="PANTHER" id="PTHR18957">
    <property type="entry name" value="CENTLEIN"/>
    <property type="match status" value="1"/>
</dbReference>
<sequence>MAPPQPRWEREQVREADKEFVWCLWKRLQVSSPDLTQAVSLVVEREKQKAEVKDRRVLEILQAKDSKIEALEQAKTVDTVGMDKFLISVLYVVKSVKITSCGRLPHVLISYKLPKYHFTIAAADDFVDYSGQQQEINNLIQRKNAVDEENARLKNEFCNLNQKFKDKSQELKDTEECAQKKEEQNRLVIKHLEEENKGLNTCCADLLNDLEKLRKQEAQWETEKSGNNARIKNLETDLAEAREQMKELRSICSNLSSQVAVKQEELSQKDCDVIRAKKELQELQNLYRQNMEHTAQQAELIKQLQALNTDTQKVLKDQEDAHTAETTSYQKLYNELTSCFETVKTSEIQLQQNCASLQDQLLGKDQKICQLQEQLQQARDALNQDSCPKYEVPVFQQPSLSDLECLITKQKSEIKLLQEKLKKASLNLAEHNMYATLESIRTGRKHEEPPVKRSRSLSPKSSFRESEELRKLKIAERKIENLEKTLQLKTRETDELRAAHEKREERLQMLQTNYRALKEQLKQWEEGDSSYNAKEIRSNSSGKTDSIAQFYYATSSYIRNGLNLEEELDLMKVHQSAEPRFKLSEDDGVKNSTPKRNMKEVSHQTLHKVQQLERRFKVIEGELKKQKEVNKELLKENNYLKASLKVQKEDVDTRERELETLLKRICETKKDKAELQLVIDEQEKEAASLKKQVAEANRLRNENEDLLSQVQKLKCLLKGAKAVATSGQCNCKITGTKVKLKTAKKKSSLGHHGAFLKQSIKVMSNVFENFSKDGWEDVSESSDSEIPTSESLEAVIMKTVQNIDPLPDTSKQQGKKQIQDCQKPCNIVHLEGKKQQYNKKGRSQNKDLEKLHSKRKKICCLITSYPSVLSKVNRTKRRNILVQKPGCSVTLLQERIKSLQQQIAVLQNEKMTAVSSVKGFKETNEKLTTQLHLADQRLQSSKLTIESVATFIQEFVKCHSDHVHKALTSNLAKWQQEKEDLQGKLKFREHLSQTAGKSEATPAPSKNSDLEMKQLQCKLKNSNNEISKQSTTIKSLKNEVQEKEERVRELQAKISRLERDLSMKRHLIEDLRSRLKTNQENEKTSNETLESLERKVKALAEDCSNKKSSIDSLKQRLNVATKEKTQYEQMYQKAKDELEKKDLKLNDLESKMIATEYAMTELEATASQQLHGLAKQTGQALEAIQKKLLLTNDKVEEFVTFVKALTRELQQSVQELRTKIKQAKKMEEVRACKKGLSQESVQLAASILNVSTTDLEEILEVEDDEETAKTKMEFEKDKEWLQYIQKLLEAQFPFASPLMDAILEKLNEKKKLIEEYSSLMKHTV</sequence>
<dbReference type="EMBL" id="KZ505639">
    <property type="protein sequence ID" value="PKU49298.1"/>
    <property type="molecule type" value="Genomic_DNA"/>
</dbReference>
<name>A0A2I0UTF0_LIMLA</name>
<feature type="coiled-coil region" evidence="1">
    <location>
        <begin position="400"/>
        <end position="427"/>
    </location>
</feature>
<reference evidence="4" key="1">
    <citation type="submission" date="2017-11" db="EMBL/GenBank/DDBJ databases">
        <authorList>
            <person name="Lima N.C."/>
            <person name="Parody-Merino A.M."/>
            <person name="Battley P.F."/>
            <person name="Fidler A.E."/>
            <person name="Prosdocimi F."/>
        </authorList>
    </citation>
    <scope>NUCLEOTIDE SEQUENCE [LARGE SCALE GENOMIC DNA]</scope>
</reference>
<evidence type="ECO:0000313" key="4">
    <source>
        <dbReference type="Proteomes" id="UP000233556"/>
    </source>
</evidence>
<evidence type="ECO:0000256" key="2">
    <source>
        <dbReference type="SAM" id="MobiDB-lite"/>
    </source>
</evidence>
<dbReference type="Gene3D" id="1.10.287.1490">
    <property type="match status" value="1"/>
</dbReference>
<keyword evidence="4" id="KW-1185">Reference proteome</keyword>
<keyword evidence="1" id="KW-0175">Coiled coil</keyword>
<dbReference type="SUPFAM" id="SSF57997">
    <property type="entry name" value="Tropomyosin"/>
    <property type="match status" value="1"/>
</dbReference>
<dbReference type="InterPro" id="IPR038810">
    <property type="entry name" value="CNTLN"/>
</dbReference>
<feature type="coiled-coil region" evidence="1">
    <location>
        <begin position="889"/>
        <end position="916"/>
    </location>
</feature>
<feature type="region of interest" description="Disordered" evidence="2">
    <location>
        <begin position="439"/>
        <end position="462"/>
    </location>
</feature>
<feature type="coiled-coil region" evidence="1">
    <location>
        <begin position="609"/>
        <end position="716"/>
    </location>
</feature>
<proteinExistence type="predicted"/>
<feature type="coiled-coil region" evidence="1">
    <location>
        <begin position="129"/>
        <end position="321"/>
    </location>
</feature>
<dbReference type="GO" id="GO:0005813">
    <property type="term" value="C:centrosome"/>
    <property type="evidence" value="ECO:0007669"/>
    <property type="project" value="TreeGrafter"/>
</dbReference>
<dbReference type="PANTHER" id="PTHR18957:SF0">
    <property type="entry name" value="CENTLEIN"/>
    <property type="match status" value="1"/>
</dbReference>
<dbReference type="OrthoDB" id="10011458at2759"/>